<feature type="transmembrane region" description="Helical" evidence="5">
    <location>
        <begin position="157"/>
        <end position="174"/>
    </location>
</feature>
<dbReference type="InterPro" id="IPR020846">
    <property type="entry name" value="MFS_dom"/>
</dbReference>
<feature type="transmembrane region" description="Helical" evidence="5">
    <location>
        <begin position="235"/>
        <end position="253"/>
    </location>
</feature>
<dbReference type="RefSeq" id="WP_052562728.1">
    <property type="nucleotide sequence ID" value="NZ_BAFN01000001.1"/>
</dbReference>
<evidence type="ECO:0000259" key="6">
    <source>
        <dbReference type="PROSITE" id="PS50850"/>
    </source>
</evidence>
<evidence type="ECO:0000313" key="8">
    <source>
        <dbReference type="Proteomes" id="UP000032309"/>
    </source>
</evidence>
<dbReference type="SUPFAM" id="SSF103473">
    <property type="entry name" value="MFS general substrate transporter"/>
    <property type="match status" value="1"/>
</dbReference>
<reference evidence="8" key="1">
    <citation type="journal article" date="2015" name="Genome Announc.">
        <title>Draft Genome Sequence of an Anaerobic Ammonium-Oxidizing Bacterium, "Candidatus Brocadia sinica".</title>
        <authorList>
            <person name="Oshiki M."/>
            <person name="Shinyako-Hata K."/>
            <person name="Satoh H."/>
            <person name="Okabe S."/>
        </authorList>
    </citation>
    <scope>NUCLEOTIDE SEQUENCE [LARGE SCALE GENOMIC DNA]</scope>
    <source>
        <strain evidence="8">JPN1</strain>
    </source>
</reference>
<dbReference type="PANTHER" id="PTHR23526:SF2">
    <property type="entry name" value="MAJOR FACILITATOR SUPERFAMILY (MFS) PROFILE DOMAIN-CONTAINING PROTEIN"/>
    <property type="match status" value="1"/>
</dbReference>
<dbReference type="EMBL" id="BAFN01000001">
    <property type="protein sequence ID" value="GAN32587.1"/>
    <property type="molecule type" value="Genomic_DNA"/>
</dbReference>
<evidence type="ECO:0000256" key="2">
    <source>
        <dbReference type="ARBA" id="ARBA00022692"/>
    </source>
</evidence>
<feature type="domain" description="Major facilitator superfamily (MFS) profile" evidence="6">
    <location>
        <begin position="214"/>
        <end position="423"/>
    </location>
</feature>
<keyword evidence="3 5" id="KW-1133">Transmembrane helix</keyword>
<dbReference type="Pfam" id="PF07690">
    <property type="entry name" value="MFS_1"/>
    <property type="match status" value="2"/>
</dbReference>
<dbReference type="PROSITE" id="PS50850">
    <property type="entry name" value="MFS"/>
    <property type="match status" value="1"/>
</dbReference>
<feature type="transmembrane region" description="Helical" evidence="5">
    <location>
        <begin position="180"/>
        <end position="203"/>
    </location>
</feature>
<dbReference type="InterPro" id="IPR005829">
    <property type="entry name" value="Sugar_transporter_CS"/>
</dbReference>
<dbReference type="PROSITE" id="PS00217">
    <property type="entry name" value="SUGAR_TRANSPORT_2"/>
    <property type="match status" value="1"/>
</dbReference>
<dbReference type="PANTHER" id="PTHR23526">
    <property type="entry name" value="INTEGRAL MEMBRANE TRANSPORT PROTEIN-RELATED"/>
    <property type="match status" value="1"/>
</dbReference>
<evidence type="ECO:0000256" key="3">
    <source>
        <dbReference type="ARBA" id="ARBA00022989"/>
    </source>
</evidence>
<evidence type="ECO:0000256" key="4">
    <source>
        <dbReference type="ARBA" id="ARBA00023136"/>
    </source>
</evidence>
<keyword evidence="4 5" id="KW-0472">Membrane</keyword>
<evidence type="ECO:0000256" key="5">
    <source>
        <dbReference type="SAM" id="Phobius"/>
    </source>
</evidence>
<comment type="subcellular location">
    <subcellularLocation>
        <location evidence="1">Membrane</location>
        <topology evidence="1">Multi-pass membrane protein</topology>
    </subcellularLocation>
</comment>
<dbReference type="Proteomes" id="UP000032309">
    <property type="component" value="Unassembled WGS sequence"/>
</dbReference>
<feature type="transmembrane region" description="Helical" evidence="5">
    <location>
        <begin position="113"/>
        <end position="137"/>
    </location>
</feature>
<accession>A0ABQ0JV23</accession>
<dbReference type="InterPro" id="IPR036259">
    <property type="entry name" value="MFS_trans_sf"/>
</dbReference>
<feature type="transmembrane region" description="Helical" evidence="5">
    <location>
        <begin position="265"/>
        <end position="286"/>
    </location>
</feature>
<evidence type="ECO:0000256" key="1">
    <source>
        <dbReference type="ARBA" id="ARBA00004141"/>
    </source>
</evidence>
<dbReference type="InterPro" id="IPR011701">
    <property type="entry name" value="MFS"/>
</dbReference>
<feature type="transmembrane region" description="Helical" evidence="5">
    <location>
        <begin position="321"/>
        <end position="345"/>
    </location>
</feature>
<protein>
    <recommendedName>
        <fullName evidence="6">Major facilitator superfamily (MFS) profile domain-containing protein</fullName>
    </recommendedName>
</protein>
<dbReference type="InterPro" id="IPR052528">
    <property type="entry name" value="Sugar_transport-like"/>
</dbReference>
<proteinExistence type="predicted"/>
<feature type="transmembrane region" description="Helical" evidence="5">
    <location>
        <begin position="386"/>
        <end position="409"/>
    </location>
</feature>
<feature type="transmembrane region" description="Helical" evidence="5">
    <location>
        <begin position="86"/>
        <end position="107"/>
    </location>
</feature>
<keyword evidence="8" id="KW-1185">Reference proteome</keyword>
<sequence>MAYNSIPDRQHEEIAVKKSLDLSIKDGVAFAATAGFGDNYINPFAVALGASNFQIGLLSSIPQFLPALIQLKVADVTERLGSRKKIIVRSVFFQAFMLLPIAFIPYLPEFVQVGALIGFCTVYMLFASLAGPAWGSLMADLVPVRRRGAFFSKRSRLIGIVTLATTFLAGYILHLSKTQLLIGFTVIFFLAMISRYISCYFLSRMYEPPLEVKREHYFSFGAFLRRLNIGNFGKYVIFQSAFNFAVFIASPFFPVFMLRDLGFSYLTYTIVVTTVPLATILSISYWGRYSDVLGNRRVMGICSIVVSVLPALWLVSHQVYFLIGIQVLAGFFWGGFNLCSSNFIYESAIPEKRTRCISYFNTINGLAICLGNLLGGFLATHIPPVFGYRLLTLFAISSCLRIILSTTLLSRVKEIRKVVSNSM</sequence>
<keyword evidence="2 5" id="KW-0812">Transmembrane</keyword>
<evidence type="ECO:0000313" key="7">
    <source>
        <dbReference type="EMBL" id="GAN32587.1"/>
    </source>
</evidence>
<dbReference type="Gene3D" id="1.20.1250.20">
    <property type="entry name" value="MFS general substrate transporter like domains"/>
    <property type="match status" value="2"/>
</dbReference>
<comment type="caution">
    <text evidence="7">The sequence shown here is derived from an EMBL/GenBank/DDBJ whole genome shotgun (WGS) entry which is preliminary data.</text>
</comment>
<gene>
    <name evidence="7" type="ORF">BROSI_A1102</name>
</gene>
<name>A0ABQ0JV23_9BACT</name>
<feature type="transmembrane region" description="Helical" evidence="5">
    <location>
        <begin position="357"/>
        <end position="380"/>
    </location>
</feature>
<feature type="transmembrane region" description="Helical" evidence="5">
    <location>
        <begin position="298"/>
        <end position="315"/>
    </location>
</feature>
<organism evidence="7 8">
    <name type="scientific">Candidatus Brocadia sinica JPN1</name>
    <dbReference type="NCBI Taxonomy" id="1197129"/>
    <lineage>
        <taxon>Bacteria</taxon>
        <taxon>Pseudomonadati</taxon>
        <taxon>Planctomycetota</taxon>
        <taxon>Candidatus Brocadiia</taxon>
        <taxon>Candidatus Brocadiales</taxon>
        <taxon>Candidatus Brocadiaceae</taxon>
        <taxon>Candidatus Brocadia</taxon>
    </lineage>
</organism>